<organism evidence="2 3">
    <name type="scientific">Lentinus brumalis</name>
    <dbReference type="NCBI Taxonomy" id="2498619"/>
    <lineage>
        <taxon>Eukaryota</taxon>
        <taxon>Fungi</taxon>
        <taxon>Dikarya</taxon>
        <taxon>Basidiomycota</taxon>
        <taxon>Agaricomycotina</taxon>
        <taxon>Agaricomycetes</taxon>
        <taxon>Polyporales</taxon>
        <taxon>Polyporaceae</taxon>
        <taxon>Lentinus</taxon>
    </lineage>
</organism>
<feature type="non-terminal residue" evidence="2">
    <location>
        <position position="1"/>
    </location>
</feature>
<dbReference type="Gene3D" id="3.40.50.300">
    <property type="entry name" value="P-loop containing nucleotide triphosphate hydrolases"/>
    <property type="match status" value="1"/>
</dbReference>
<evidence type="ECO:0000313" key="3">
    <source>
        <dbReference type="Proteomes" id="UP000256964"/>
    </source>
</evidence>
<evidence type="ECO:0000313" key="1">
    <source>
        <dbReference type="EMBL" id="RDX39539.1"/>
    </source>
</evidence>
<evidence type="ECO:0000313" key="2">
    <source>
        <dbReference type="EMBL" id="RDX39567.1"/>
    </source>
</evidence>
<name>A0A371CH06_9APHY</name>
<dbReference type="EMBL" id="KZ857766">
    <property type="protein sequence ID" value="RDX39539.1"/>
    <property type="molecule type" value="Genomic_DNA"/>
</dbReference>
<dbReference type="Proteomes" id="UP000256964">
    <property type="component" value="Unassembled WGS sequence"/>
</dbReference>
<reference evidence="2 3" key="1">
    <citation type="journal article" date="2018" name="Biotechnol. Biofuels">
        <title>Integrative visual omics of the white-rot fungus Polyporus brumalis exposes the biotechnological potential of its oxidative enzymes for delignifying raw plant biomass.</title>
        <authorList>
            <person name="Miyauchi S."/>
            <person name="Rancon A."/>
            <person name="Drula E."/>
            <person name="Hage H."/>
            <person name="Chaduli D."/>
            <person name="Favel A."/>
            <person name="Grisel S."/>
            <person name="Henrissat B."/>
            <person name="Herpoel-Gimbert I."/>
            <person name="Ruiz-Duenas F.J."/>
            <person name="Chevret D."/>
            <person name="Hainaut M."/>
            <person name="Lin J."/>
            <person name="Wang M."/>
            <person name="Pangilinan J."/>
            <person name="Lipzen A."/>
            <person name="Lesage-Meessen L."/>
            <person name="Navarro D."/>
            <person name="Riley R."/>
            <person name="Grigoriev I.V."/>
            <person name="Zhou S."/>
            <person name="Raouche S."/>
            <person name="Rosso M.N."/>
        </authorList>
    </citation>
    <scope>NUCLEOTIDE SEQUENCE [LARGE SCALE GENOMIC DNA]</scope>
    <source>
        <strain evidence="2 3">BRFM 1820</strain>
    </source>
</reference>
<dbReference type="STRING" id="139420.A0A371CH06"/>
<gene>
    <name evidence="2" type="ORF">OH76DRAFT_1367361</name>
    <name evidence="1" type="ORF">OH76DRAFT_1367406</name>
</gene>
<dbReference type="EMBL" id="KZ857748">
    <property type="protein sequence ID" value="RDX39567.1"/>
    <property type="molecule type" value="Genomic_DNA"/>
</dbReference>
<dbReference type="AlphaFoldDB" id="A0A371CH06"/>
<proteinExistence type="predicted"/>
<dbReference type="SUPFAM" id="SSF52540">
    <property type="entry name" value="P-loop containing nucleoside triphosphate hydrolases"/>
    <property type="match status" value="1"/>
</dbReference>
<keyword evidence="3" id="KW-1185">Reference proteome</keyword>
<protein>
    <recommendedName>
        <fullName evidence="4">Helicase ATP-binding domain-containing protein</fullName>
    </recommendedName>
</protein>
<sequence>ERPEEVDYSLWHEGTEWLGEKNVEELSQMIGLPSASMPGLNTTEPASPVDSWTAEGIAAMAAPDAVPLALFLHQWQGIVKMVYNMMSYKNTLLMDGVGIGKTAQAICSILMYDYIARVQAEGVVPPVFGQSPTLVDPADKLRSTLFDPARSYGVVIVDEVHAFRKKNPRRLVISALIAKGRYTIGITATPIITDPSVSIHAYCRYQS</sequence>
<evidence type="ECO:0008006" key="4">
    <source>
        <dbReference type="Google" id="ProtNLM"/>
    </source>
</evidence>
<dbReference type="OrthoDB" id="2755053at2759"/>
<dbReference type="InterPro" id="IPR027417">
    <property type="entry name" value="P-loop_NTPase"/>
</dbReference>
<accession>A0A371CH06</accession>